<dbReference type="Gene3D" id="2.160.20.10">
    <property type="entry name" value="Single-stranded right-handed beta-helix, Pectin lyase-like"/>
    <property type="match status" value="1"/>
</dbReference>
<dbReference type="EMBL" id="DS469800">
    <property type="protein sequence ID" value="EDO32913.1"/>
    <property type="molecule type" value="Genomic_DNA"/>
</dbReference>
<reference evidence="1 2" key="1">
    <citation type="journal article" date="2007" name="Science">
        <title>Sea anemone genome reveals ancestral eumetazoan gene repertoire and genomic organization.</title>
        <authorList>
            <person name="Putnam N.H."/>
            <person name="Srivastava M."/>
            <person name="Hellsten U."/>
            <person name="Dirks B."/>
            <person name="Chapman J."/>
            <person name="Salamov A."/>
            <person name="Terry A."/>
            <person name="Shapiro H."/>
            <person name="Lindquist E."/>
            <person name="Kapitonov V.V."/>
            <person name="Jurka J."/>
            <person name="Genikhovich G."/>
            <person name="Grigoriev I.V."/>
            <person name="Lucas S.M."/>
            <person name="Steele R.E."/>
            <person name="Finnerty J.R."/>
            <person name="Technau U."/>
            <person name="Martindale M.Q."/>
            <person name="Rokhsar D.S."/>
        </authorList>
    </citation>
    <scope>NUCLEOTIDE SEQUENCE [LARGE SCALE GENOMIC DNA]</scope>
    <source>
        <strain evidence="2">CH2 X CH6</strain>
    </source>
</reference>
<proteinExistence type="predicted"/>
<protein>
    <submittedName>
        <fullName evidence="1">Uncharacterized protein</fullName>
    </submittedName>
</protein>
<dbReference type="HOGENOM" id="CLU_1035477_0_0_1"/>
<keyword evidence="2" id="KW-1185">Reference proteome</keyword>
<dbReference type="eggNOG" id="ENOG502S73K">
    <property type="taxonomic scope" value="Eukaryota"/>
</dbReference>
<sequence>MGLTEALVTGRHGNLISSVTNKKEESEQQMHQRLAMCFLMCAYLLHVTGTVYYVDGVHGSPLFCGKYLNQPFSTIQACVDALQGLGDECRIRKGRYHEDVRIRSKHGTVNKHIIIAGFDKSDRSLTLQHVCGASSPPLTKRSRAFTYNNTFDDHKFKPKYNQFFLEDKFELLDQAEEWFYDMSSKTLYVWTPDGNNPQEKTIRGKTQTYAFNITDCTHFTFTNMTFFGTTLIATSTSHSGFIDSLEFNSISFMFPSYSACSFPLTRRCG</sequence>
<accession>A7STP4</accession>
<name>A7STP4_NEMVE</name>
<gene>
    <name evidence="1" type="ORF">NEMVEDRAFT_v1g217345</name>
</gene>
<dbReference type="Proteomes" id="UP000001593">
    <property type="component" value="Unassembled WGS sequence"/>
</dbReference>
<dbReference type="SUPFAM" id="SSF51126">
    <property type="entry name" value="Pectin lyase-like"/>
    <property type="match status" value="1"/>
</dbReference>
<organism evidence="1 2">
    <name type="scientific">Nematostella vectensis</name>
    <name type="common">Starlet sea anemone</name>
    <dbReference type="NCBI Taxonomy" id="45351"/>
    <lineage>
        <taxon>Eukaryota</taxon>
        <taxon>Metazoa</taxon>
        <taxon>Cnidaria</taxon>
        <taxon>Anthozoa</taxon>
        <taxon>Hexacorallia</taxon>
        <taxon>Actiniaria</taxon>
        <taxon>Edwardsiidae</taxon>
        <taxon>Nematostella</taxon>
    </lineage>
</organism>
<dbReference type="AlphaFoldDB" id="A7STP4"/>
<dbReference type="InterPro" id="IPR012334">
    <property type="entry name" value="Pectin_lyas_fold"/>
</dbReference>
<evidence type="ECO:0000313" key="1">
    <source>
        <dbReference type="EMBL" id="EDO32913.1"/>
    </source>
</evidence>
<dbReference type="InterPro" id="IPR011050">
    <property type="entry name" value="Pectin_lyase_fold/virulence"/>
</dbReference>
<dbReference type="InParanoid" id="A7STP4"/>
<evidence type="ECO:0000313" key="2">
    <source>
        <dbReference type="Proteomes" id="UP000001593"/>
    </source>
</evidence>